<protein>
    <submittedName>
        <fullName evidence="1">Uncharacterized protein</fullName>
    </submittedName>
</protein>
<dbReference type="Proteomes" id="UP000270034">
    <property type="component" value="Chromosome"/>
</dbReference>
<evidence type="ECO:0000313" key="2">
    <source>
        <dbReference type="Proteomes" id="UP000270034"/>
    </source>
</evidence>
<name>A0A2Z5ZEL1_9PROT</name>
<proteinExistence type="predicted"/>
<dbReference type="AlphaFoldDB" id="A0A2Z5ZEL1"/>
<dbReference type="EMBL" id="AP018515">
    <property type="protein sequence ID" value="BBC78835.1"/>
    <property type="molecule type" value="Genomic_DNA"/>
</dbReference>
<dbReference type="KEGG" id="aot:AcetOri_orf00703"/>
<reference evidence="1 2" key="1">
    <citation type="submission" date="2018-02" db="EMBL/GenBank/DDBJ databases">
        <title>Acetobacter orientalis genome.</title>
        <authorList>
            <person name="Nakashima N."/>
            <person name="Tamura T."/>
        </authorList>
    </citation>
    <scope>NUCLEOTIDE SEQUENCE [LARGE SCALE GENOMIC DNA]</scope>
    <source>
        <strain evidence="1 2">FAN1</strain>
    </source>
</reference>
<organism evidence="1 2">
    <name type="scientific">Acetobacter orientalis</name>
    <dbReference type="NCBI Taxonomy" id="146474"/>
    <lineage>
        <taxon>Bacteria</taxon>
        <taxon>Pseudomonadati</taxon>
        <taxon>Pseudomonadota</taxon>
        <taxon>Alphaproteobacteria</taxon>
        <taxon>Acetobacterales</taxon>
        <taxon>Acetobacteraceae</taxon>
        <taxon>Acetobacter</taxon>
    </lineage>
</organism>
<evidence type="ECO:0000313" key="1">
    <source>
        <dbReference type="EMBL" id="BBC78835.1"/>
    </source>
</evidence>
<accession>A0A2Z5ZEL1</accession>
<gene>
    <name evidence="1" type="ORF">AcetOrient_orf00703</name>
</gene>
<sequence length="37" mass="4268">MKLKPCYKALMQPRFIKQRAKLHNLPHGAKAMAWCGT</sequence>